<accession>A0ABX0G7Q2</accession>
<proteinExistence type="predicted"/>
<name>A0ABX0G7Q2_9RHOB</name>
<gene>
    <name evidence="1" type="ORF">G8O29_09065</name>
</gene>
<dbReference type="EMBL" id="JAANHS010000005">
    <property type="protein sequence ID" value="NHB76889.1"/>
    <property type="molecule type" value="Genomic_DNA"/>
</dbReference>
<dbReference type="CDD" id="cd03801">
    <property type="entry name" value="GT4_PimA-like"/>
    <property type="match status" value="1"/>
</dbReference>
<dbReference type="Pfam" id="PF13692">
    <property type="entry name" value="Glyco_trans_1_4"/>
    <property type="match status" value="1"/>
</dbReference>
<dbReference type="SUPFAM" id="SSF53756">
    <property type="entry name" value="UDP-Glycosyltransferase/glycogen phosphorylase"/>
    <property type="match status" value="1"/>
</dbReference>
<evidence type="ECO:0000313" key="1">
    <source>
        <dbReference type="EMBL" id="NHB76889.1"/>
    </source>
</evidence>
<reference evidence="1 2" key="1">
    <citation type="journal article" date="2022" name="Microorganisms">
        <title>Genome Sequence and Characterization of a Xanthorhodopsin-Containing, Aerobic Anoxygenic Phototrophic Rhodobacter Species, Isolated from Mesophilic Conditions at Yellowstone National Park.</title>
        <authorList>
            <person name="Kyndt J.A."/>
            <person name="Robertson S."/>
            <person name="Shoffstall I.B."/>
            <person name="Ramaley R.F."/>
            <person name="Meyer T.E."/>
        </authorList>
    </citation>
    <scope>NUCLEOTIDE SEQUENCE [LARGE SCALE GENOMIC DNA]</scope>
    <source>
        <strain evidence="1 2">M37P</strain>
    </source>
</reference>
<sequence>MPDPTPAANAAIWFTSDGYDPARRGINGRRVAGESFLRGFFTHGRVEEFVSVAHTQGDHAAFAEMARAAGVTRPLRAVRLDAPAAMAPVEVLHYPAPISAAECWRRSVHGAAAWALCGVTHTTATKNVMQALFDLRAAPQMPWDAVICTSDAVQASLRRLMELAEAHLAHRFPGAVLPARPLLPVIPLGIACDDFQPDPALGQELRARIGAAPGDVVAVTIARLTPDEKFDPLPLFLAMEQAAGEVRAFGGGKLHLVFCGQFREELWEAIYARAAVRLMPSCGYHLMDGGNPQDRKATLSGGDIFVFPIDNLQETFGLAPVEAMAAGLPVIVTDWDGMKDTVTPEVGIRVPSELPRAGLSGYITQRFLGGTDAYVQYLSQVSALTPVDVGAFARALVTLAMDPDLRARMGAMGQARARALYDWRAVIPQYQALWAEQRAMLAHARARGGPGLAPCAPAQVPVGPAVEEMFAAYPTRFAPPERRLAARPPEDRPPPAEMFALRNYALRRRLIDDPARIEAVRAAYAAAGPGGATEAEIGAALRLPPSVVGRAALWLLKYDYLVEVS</sequence>
<evidence type="ECO:0000313" key="2">
    <source>
        <dbReference type="Proteomes" id="UP001515660"/>
    </source>
</evidence>
<keyword evidence="2" id="KW-1185">Reference proteome</keyword>
<dbReference type="PANTHER" id="PTHR12526:SF630">
    <property type="entry name" value="GLYCOSYLTRANSFERASE"/>
    <property type="match status" value="1"/>
</dbReference>
<dbReference type="RefSeq" id="WP_166402914.1">
    <property type="nucleotide sequence ID" value="NZ_JAANHS010000005.1"/>
</dbReference>
<protein>
    <submittedName>
        <fullName evidence="1">Glycosyltransferase family 4 protein</fullName>
    </submittedName>
</protein>
<organism evidence="1 2">
    <name type="scientific">Rhodobacter calidifons</name>
    <dbReference type="NCBI Taxonomy" id="2715277"/>
    <lineage>
        <taxon>Bacteria</taxon>
        <taxon>Pseudomonadati</taxon>
        <taxon>Pseudomonadota</taxon>
        <taxon>Alphaproteobacteria</taxon>
        <taxon>Rhodobacterales</taxon>
        <taxon>Rhodobacter group</taxon>
        <taxon>Rhodobacter</taxon>
    </lineage>
</organism>
<comment type="caution">
    <text evidence="1">The sequence shown here is derived from an EMBL/GenBank/DDBJ whole genome shotgun (WGS) entry which is preliminary data.</text>
</comment>
<dbReference type="PANTHER" id="PTHR12526">
    <property type="entry name" value="GLYCOSYLTRANSFERASE"/>
    <property type="match status" value="1"/>
</dbReference>
<dbReference type="Proteomes" id="UP001515660">
    <property type="component" value="Unassembled WGS sequence"/>
</dbReference>
<dbReference type="Gene3D" id="3.40.50.2000">
    <property type="entry name" value="Glycogen Phosphorylase B"/>
    <property type="match status" value="1"/>
</dbReference>